<keyword evidence="11" id="KW-0472">Membrane</keyword>
<name>A0A5A9PUQ6_9TELE</name>
<feature type="glycosylation site" description="N-linked (GlcNAc...) asparagine" evidence="8">
    <location>
        <position position="361"/>
    </location>
</feature>
<evidence type="ECO:0000313" key="14">
    <source>
        <dbReference type="Proteomes" id="UP000324632"/>
    </source>
</evidence>
<evidence type="ECO:0000256" key="10">
    <source>
        <dbReference type="RuleBase" id="RU610713"/>
    </source>
</evidence>
<feature type="transmembrane region" description="Helical" evidence="11">
    <location>
        <begin position="12"/>
        <end position="31"/>
    </location>
</feature>
<keyword evidence="11" id="KW-0812">Transmembrane</keyword>
<dbReference type="EMBL" id="SOYY01000002">
    <property type="protein sequence ID" value="KAA0724317.1"/>
    <property type="molecule type" value="Genomic_DNA"/>
</dbReference>
<keyword evidence="11" id="KW-1133">Transmembrane helix</keyword>
<evidence type="ECO:0000256" key="7">
    <source>
        <dbReference type="PIRSR" id="PIRSR038193-1"/>
    </source>
</evidence>
<evidence type="ECO:0000313" key="13">
    <source>
        <dbReference type="EMBL" id="KAA0724317.1"/>
    </source>
</evidence>
<keyword evidence="5 10" id="KW-0326">Glycosidase</keyword>
<dbReference type="GO" id="GO:0004415">
    <property type="term" value="F:hyalurononglucosaminidase activity"/>
    <property type="evidence" value="ECO:0007669"/>
    <property type="project" value="UniProtKB-UniRule"/>
</dbReference>
<dbReference type="OrthoDB" id="5796153at2759"/>
<feature type="active site" description="Proton donor" evidence="7">
    <location>
        <position position="140"/>
    </location>
</feature>
<dbReference type="Pfam" id="PF01630">
    <property type="entry name" value="Glyco_hydro_56"/>
    <property type="match status" value="1"/>
</dbReference>
<reference evidence="13 14" key="1">
    <citation type="journal article" date="2019" name="Mol. Ecol. Resour.">
        <title>Chromosome-level genome assembly of Triplophysa tibetana, a fish adapted to the harsh high-altitude environment of the Tibetan Plateau.</title>
        <authorList>
            <person name="Yang X."/>
            <person name="Liu H."/>
            <person name="Ma Z."/>
            <person name="Zou Y."/>
            <person name="Zou M."/>
            <person name="Mao Y."/>
            <person name="Li X."/>
            <person name="Wang H."/>
            <person name="Chen T."/>
            <person name="Wang W."/>
            <person name="Yang R."/>
        </authorList>
    </citation>
    <scope>NUCLEOTIDE SEQUENCE [LARGE SCALE GENOMIC DNA]</scope>
    <source>
        <strain evidence="13">TTIB1903HZAU</strain>
        <tissue evidence="13">Muscle</tissue>
    </source>
</reference>
<protein>
    <recommendedName>
        <fullName evidence="10">Hyaluronidase</fullName>
        <ecNumber evidence="10">3.2.1.35</ecNumber>
    </recommendedName>
</protein>
<feature type="disulfide bond" evidence="9">
    <location>
        <begin position="429"/>
        <end position="435"/>
    </location>
</feature>
<feature type="disulfide bond" evidence="9">
    <location>
        <begin position="369"/>
        <end position="380"/>
    </location>
</feature>
<comment type="similarity">
    <text evidence="2 6 10">Belongs to the glycosyl hydrolase 56 family.</text>
</comment>
<feature type="disulfide bond" evidence="9">
    <location>
        <begin position="374"/>
        <end position="427"/>
    </location>
</feature>
<evidence type="ECO:0000256" key="2">
    <source>
        <dbReference type="ARBA" id="ARBA00008871"/>
    </source>
</evidence>
<feature type="chain" id="PRO_5022675874" description="Hyaluronidase" evidence="12">
    <location>
        <begin position="23"/>
        <end position="441"/>
    </location>
</feature>
<keyword evidence="12" id="KW-0732">Signal</keyword>
<comment type="catalytic activity">
    <reaction evidence="1 10">
        <text>Random hydrolysis of (1-&gt;4)-linkages between N-acetyl-beta-D-glucosamine and D-glucuronate residues in hyaluronate.</text>
        <dbReference type="EC" id="3.2.1.35"/>
    </reaction>
</comment>
<evidence type="ECO:0000256" key="8">
    <source>
        <dbReference type="PIRSR" id="PIRSR038193-2"/>
    </source>
</evidence>
<dbReference type="AlphaFoldDB" id="A0A5A9PUQ6"/>
<dbReference type="PRINTS" id="PR00846">
    <property type="entry name" value="GLHYDRLASE56"/>
</dbReference>
<keyword evidence="4 9" id="KW-1015">Disulfide bond</keyword>
<keyword evidence="3 10" id="KW-0378">Hydrolase</keyword>
<dbReference type="PANTHER" id="PTHR11769">
    <property type="entry name" value="HYALURONIDASE"/>
    <property type="match status" value="1"/>
</dbReference>
<gene>
    <name evidence="13" type="ORF">E1301_Tti003585</name>
</gene>
<dbReference type="Gene3D" id="3.20.20.70">
    <property type="entry name" value="Aldolase class I"/>
    <property type="match status" value="1"/>
</dbReference>
<evidence type="ECO:0000256" key="5">
    <source>
        <dbReference type="ARBA" id="ARBA00023295"/>
    </source>
</evidence>
<dbReference type="GO" id="GO:0030214">
    <property type="term" value="P:hyaluronan catabolic process"/>
    <property type="evidence" value="ECO:0007669"/>
    <property type="project" value="TreeGrafter"/>
</dbReference>
<evidence type="ECO:0000256" key="12">
    <source>
        <dbReference type="SAM" id="SignalP"/>
    </source>
</evidence>
<dbReference type="InterPro" id="IPR013785">
    <property type="entry name" value="Aldolase_TIM"/>
</dbReference>
<proteinExistence type="inferred from homology"/>
<evidence type="ECO:0000256" key="6">
    <source>
        <dbReference type="PIRNR" id="PIRNR038193"/>
    </source>
</evidence>
<dbReference type="GO" id="GO:0001669">
    <property type="term" value="C:acrosomal vesicle"/>
    <property type="evidence" value="ECO:0007669"/>
    <property type="project" value="TreeGrafter"/>
</dbReference>
<sequence>MQMGPQGMHIRLIFCMIYITFCHISTSSSLLPTTVPLFNERPFVLVWNAPISKCQQLKVPLDLSLFQAVTTPARVRNQSLTLFYKNRIGLFPCIDLQSSKEYNGGIPQRGNLSASLDNAKEEFTKYISDSSSGLAVLDWEEWLPMYDRNFDIKEIYKDLSINYTLKHNNSLNTQQADSKAKQQFQEAARGFMEETLKLGVALRPQYLWGYYLFPDCYNYDFEVENYTGVCSEHTKQLNNKLFWLWETSTALYPSAYLPTSTSGSKKAALFVRHQVQEAVRVAGLSKHPYTAPVYIYLRPLLRDQKELYMNEIDLVSSLGESAALGAAGSVLWGASADYTNKASCEALSAYLSDTLNPYIANVTTAAHFCSKSLCQGNGRCVRKNSDSEDYLHLSPERHQIRRNAGKYMVRGTPSLDDLTNWADKFTCQCYEDRKCSVEITP</sequence>
<feature type="disulfide bond" evidence="9">
    <location>
        <begin position="216"/>
        <end position="230"/>
    </location>
</feature>
<dbReference type="FunFam" id="3.20.20.70:FF:000065">
    <property type="entry name" value="Hyaluronidase"/>
    <property type="match status" value="1"/>
</dbReference>
<keyword evidence="14" id="KW-1185">Reference proteome</keyword>
<dbReference type="InterPro" id="IPR018155">
    <property type="entry name" value="Hyaluronidase"/>
</dbReference>
<feature type="disulfide bond" evidence="9">
    <location>
        <begin position="54"/>
        <end position="344"/>
    </location>
</feature>
<dbReference type="EC" id="3.2.1.35" evidence="10"/>
<evidence type="ECO:0000256" key="4">
    <source>
        <dbReference type="ARBA" id="ARBA00023157"/>
    </source>
</evidence>
<dbReference type="PANTHER" id="PTHR11769:SF20">
    <property type="entry name" value="HYALURONIDASE PH-20"/>
    <property type="match status" value="1"/>
</dbReference>
<feature type="signal peptide" evidence="12">
    <location>
        <begin position="1"/>
        <end position="22"/>
    </location>
</feature>
<comment type="caution">
    <text evidence="13">The sequence shown here is derived from an EMBL/GenBank/DDBJ whole genome shotgun (WGS) entry which is preliminary data.</text>
</comment>
<dbReference type="InterPro" id="IPR017853">
    <property type="entry name" value="GH"/>
</dbReference>
<evidence type="ECO:0000256" key="11">
    <source>
        <dbReference type="SAM" id="Phobius"/>
    </source>
</evidence>
<dbReference type="PIRSF" id="PIRSF038193">
    <property type="entry name" value="Hyaluronidase"/>
    <property type="match status" value="1"/>
</dbReference>
<evidence type="ECO:0000256" key="9">
    <source>
        <dbReference type="PIRSR" id="PIRSR038193-3"/>
    </source>
</evidence>
<dbReference type="SUPFAM" id="SSF51445">
    <property type="entry name" value="(Trans)glycosidases"/>
    <property type="match status" value="1"/>
</dbReference>
<organism evidence="13 14">
    <name type="scientific">Triplophysa tibetana</name>
    <dbReference type="NCBI Taxonomy" id="1572043"/>
    <lineage>
        <taxon>Eukaryota</taxon>
        <taxon>Metazoa</taxon>
        <taxon>Chordata</taxon>
        <taxon>Craniata</taxon>
        <taxon>Vertebrata</taxon>
        <taxon>Euteleostomi</taxon>
        <taxon>Actinopterygii</taxon>
        <taxon>Neopterygii</taxon>
        <taxon>Teleostei</taxon>
        <taxon>Ostariophysi</taxon>
        <taxon>Cypriniformes</taxon>
        <taxon>Nemacheilidae</taxon>
        <taxon>Triplophysa</taxon>
    </lineage>
</organism>
<evidence type="ECO:0000256" key="3">
    <source>
        <dbReference type="ARBA" id="ARBA00022801"/>
    </source>
</evidence>
<evidence type="ECO:0000256" key="1">
    <source>
        <dbReference type="ARBA" id="ARBA00000251"/>
    </source>
</evidence>
<dbReference type="GO" id="GO:0005975">
    <property type="term" value="P:carbohydrate metabolic process"/>
    <property type="evidence" value="ECO:0007669"/>
    <property type="project" value="UniProtKB-UniRule"/>
</dbReference>
<accession>A0A5A9PUQ6</accession>
<dbReference type="Proteomes" id="UP000324632">
    <property type="component" value="Chromosome 2"/>
</dbReference>